<dbReference type="GO" id="GO:0016783">
    <property type="term" value="F:sulfurtransferase activity"/>
    <property type="evidence" value="ECO:0007669"/>
    <property type="project" value="InterPro"/>
</dbReference>
<gene>
    <name evidence="1" type="ORF">COW28_01065</name>
</gene>
<name>A0A2M7H037_9BACT</name>
<comment type="caution">
    <text evidence="1">The sequence shown here is derived from an EMBL/GenBank/DDBJ whole genome shotgun (WGS) entry which is preliminary data.</text>
</comment>
<dbReference type="EMBL" id="PFFY01000047">
    <property type="protein sequence ID" value="PIW34106.1"/>
    <property type="molecule type" value="Genomic_DNA"/>
</dbReference>
<dbReference type="InterPro" id="IPR016193">
    <property type="entry name" value="Cytidine_deaminase-like"/>
</dbReference>
<dbReference type="Pfam" id="PF02634">
    <property type="entry name" value="FdhD-NarQ"/>
    <property type="match status" value="1"/>
</dbReference>
<organism evidence="1 2">
    <name type="scientific">bacterium (Candidatus Ratteibacteria) CG15_BIG_FIL_POST_REV_8_21_14_020_41_12</name>
    <dbReference type="NCBI Taxonomy" id="2014291"/>
    <lineage>
        <taxon>Bacteria</taxon>
        <taxon>Candidatus Ratteibacteria</taxon>
    </lineage>
</organism>
<sequence length="39" mass="4527">MGRYNAIDKIFGECLLKDIQINDRIIITSGRAPQKYCLR</sequence>
<evidence type="ECO:0000313" key="1">
    <source>
        <dbReference type="EMBL" id="PIW34106.1"/>
    </source>
</evidence>
<dbReference type="Proteomes" id="UP000230025">
    <property type="component" value="Unassembled WGS sequence"/>
</dbReference>
<dbReference type="Gene3D" id="3.40.140.10">
    <property type="entry name" value="Cytidine Deaminase, domain 2"/>
    <property type="match status" value="1"/>
</dbReference>
<dbReference type="SUPFAM" id="SSF53927">
    <property type="entry name" value="Cytidine deaminase-like"/>
    <property type="match status" value="1"/>
</dbReference>
<dbReference type="InterPro" id="IPR003786">
    <property type="entry name" value="FdhD"/>
</dbReference>
<dbReference type="AlphaFoldDB" id="A0A2M7H037"/>
<evidence type="ECO:0000313" key="2">
    <source>
        <dbReference type="Proteomes" id="UP000230025"/>
    </source>
</evidence>
<proteinExistence type="predicted"/>
<protein>
    <submittedName>
        <fullName evidence="1">Uncharacterized protein</fullName>
    </submittedName>
</protein>
<accession>A0A2M7H037</accession>
<reference evidence="2" key="1">
    <citation type="submission" date="2017-09" db="EMBL/GenBank/DDBJ databases">
        <title>Depth-based differentiation of microbial function through sediment-hosted aquifers and enrichment of novel symbionts in the deep terrestrial subsurface.</title>
        <authorList>
            <person name="Probst A.J."/>
            <person name="Ladd B."/>
            <person name="Jarett J.K."/>
            <person name="Geller-Mcgrath D.E."/>
            <person name="Sieber C.M.K."/>
            <person name="Emerson J.B."/>
            <person name="Anantharaman K."/>
            <person name="Thomas B.C."/>
            <person name="Malmstrom R."/>
            <person name="Stieglmeier M."/>
            <person name="Klingl A."/>
            <person name="Woyke T."/>
            <person name="Ryan C.M."/>
            <person name="Banfield J.F."/>
        </authorList>
    </citation>
    <scope>NUCLEOTIDE SEQUENCE [LARGE SCALE GENOMIC DNA]</scope>
</reference>